<keyword evidence="3 8" id="KW-0813">Transport</keyword>
<dbReference type="Proteomes" id="UP000799437">
    <property type="component" value="Unassembled WGS sequence"/>
</dbReference>
<feature type="transmembrane region" description="Helical" evidence="8">
    <location>
        <begin position="128"/>
        <end position="149"/>
    </location>
</feature>
<keyword evidence="11" id="KW-1185">Reference proteome</keyword>
<dbReference type="Pfam" id="PF07690">
    <property type="entry name" value="MFS_1"/>
    <property type="match status" value="1"/>
</dbReference>
<feature type="transmembrane region" description="Helical" evidence="8">
    <location>
        <begin position="195"/>
        <end position="219"/>
    </location>
</feature>
<dbReference type="GO" id="GO:0042128">
    <property type="term" value="P:nitrate assimilation"/>
    <property type="evidence" value="ECO:0007669"/>
    <property type="project" value="UniProtKB-UniRule"/>
</dbReference>
<feature type="transmembrane region" description="Helical" evidence="8">
    <location>
        <begin position="323"/>
        <end position="348"/>
    </location>
</feature>
<organism evidence="10 11">
    <name type="scientific">Pseudovirgaria hyperparasitica</name>
    <dbReference type="NCBI Taxonomy" id="470096"/>
    <lineage>
        <taxon>Eukaryota</taxon>
        <taxon>Fungi</taxon>
        <taxon>Dikarya</taxon>
        <taxon>Ascomycota</taxon>
        <taxon>Pezizomycotina</taxon>
        <taxon>Dothideomycetes</taxon>
        <taxon>Dothideomycetes incertae sedis</taxon>
        <taxon>Acrospermales</taxon>
        <taxon>Acrospermaceae</taxon>
        <taxon>Pseudovirgaria</taxon>
    </lineage>
</organism>
<dbReference type="GeneID" id="54482187"/>
<dbReference type="InterPro" id="IPR036259">
    <property type="entry name" value="MFS_trans_sf"/>
</dbReference>
<comment type="similarity">
    <text evidence="2 8">Belongs to the major facilitator superfamily. Nitrate/nitrite porter (TC 2.A.1.8) family.</text>
</comment>
<dbReference type="SUPFAM" id="SSF103473">
    <property type="entry name" value="MFS general substrate transporter"/>
    <property type="match status" value="1"/>
</dbReference>
<feature type="transmembrane region" description="Helical" evidence="8">
    <location>
        <begin position="360"/>
        <end position="385"/>
    </location>
</feature>
<feature type="transmembrane region" description="Helical" evidence="8">
    <location>
        <begin position="103"/>
        <end position="122"/>
    </location>
</feature>
<keyword evidence="8" id="KW-1003">Cell membrane</keyword>
<protein>
    <recommendedName>
        <fullName evidence="8">Nitrate/nitrite transporter</fullName>
    </recommendedName>
</protein>
<reference evidence="10" key="1">
    <citation type="journal article" date="2020" name="Stud. Mycol.">
        <title>101 Dothideomycetes genomes: a test case for predicting lifestyles and emergence of pathogens.</title>
        <authorList>
            <person name="Haridas S."/>
            <person name="Albert R."/>
            <person name="Binder M."/>
            <person name="Bloem J."/>
            <person name="Labutti K."/>
            <person name="Salamov A."/>
            <person name="Andreopoulos B."/>
            <person name="Baker S."/>
            <person name="Barry K."/>
            <person name="Bills G."/>
            <person name="Bluhm B."/>
            <person name="Cannon C."/>
            <person name="Castanera R."/>
            <person name="Culley D."/>
            <person name="Daum C."/>
            <person name="Ezra D."/>
            <person name="Gonzalez J."/>
            <person name="Henrissat B."/>
            <person name="Kuo A."/>
            <person name="Liang C."/>
            <person name="Lipzen A."/>
            <person name="Lutzoni F."/>
            <person name="Magnuson J."/>
            <person name="Mondo S."/>
            <person name="Nolan M."/>
            <person name="Ohm R."/>
            <person name="Pangilinan J."/>
            <person name="Park H.-J."/>
            <person name="Ramirez L."/>
            <person name="Alfaro M."/>
            <person name="Sun H."/>
            <person name="Tritt A."/>
            <person name="Yoshinaga Y."/>
            <person name="Zwiers L.-H."/>
            <person name="Turgeon B."/>
            <person name="Goodwin S."/>
            <person name="Spatafora J."/>
            <person name="Crous P."/>
            <person name="Grigoriev I."/>
        </authorList>
    </citation>
    <scope>NUCLEOTIDE SEQUENCE</scope>
    <source>
        <strain evidence="10">CBS 121739</strain>
    </source>
</reference>
<dbReference type="InterPro" id="IPR020846">
    <property type="entry name" value="MFS_dom"/>
</dbReference>
<keyword evidence="7 8" id="KW-0472">Membrane</keyword>
<dbReference type="AlphaFoldDB" id="A0A6A6W4Q6"/>
<evidence type="ECO:0000256" key="5">
    <source>
        <dbReference type="ARBA" id="ARBA00022989"/>
    </source>
</evidence>
<evidence type="ECO:0000313" key="11">
    <source>
        <dbReference type="Proteomes" id="UP000799437"/>
    </source>
</evidence>
<evidence type="ECO:0000256" key="4">
    <source>
        <dbReference type="ARBA" id="ARBA00022692"/>
    </source>
</evidence>
<evidence type="ECO:0000256" key="3">
    <source>
        <dbReference type="ARBA" id="ARBA00022448"/>
    </source>
</evidence>
<dbReference type="GO" id="GO:0015112">
    <property type="term" value="F:nitrate transmembrane transporter activity"/>
    <property type="evidence" value="ECO:0007669"/>
    <property type="project" value="UniProtKB-UniRule"/>
</dbReference>
<dbReference type="InterPro" id="IPR011701">
    <property type="entry name" value="MFS"/>
</dbReference>
<dbReference type="InterPro" id="IPR004737">
    <property type="entry name" value="NO3_transporter_NarK/NarU-like"/>
</dbReference>
<evidence type="ECO:0000256" key="2">
    <source>
        <dbReference type="ARBA" id="ARBA00008432"/>
    </source>
</evidence>
<dbReference type="FunFam" id="1.20.1250.20:FF:000382">
    <property type="entry name" value="Nitrate transporter CrnA"/>
    <property type="match status" value="1"/>
</dbReference>
<dbReference type="PANTHER" id="PTHR23515">
    <property type="entry name" value="HIGH-AFFINITY NITRATE TRANSPORTER 2.3"/>
    <property type="match status" value="1"/>
</dbReference>
<keyword evidence="4 8" id="KW-0812">Transmembrane</keyword>
<feature type="domain" description="Major facilitator superfamily (MFS) profile" evidence="9">
    <location>
        <begin position="36"/>
        <end position="531"/>
    </location>
</feature>
<name>A0A6A6W4Q6_9PEZI</name>
<feature type="transmembrane region" description="Helical" evidence="8">
    <location>
        <begin position="36"/>
        <end position="54"/>
    </location>
</feature>
<dbReference type="RefSeq" id="XP_033600313.1">
    <property type="nucleotide sequence ID" value="XM_033741133.1"/>
</dbReference>
<feature type="transmembrane region" description="Helical" evidence="8">
    <location>
        <begin position="477"/>
        <end position="496"/>
    </location>
</feature>
<sequence length="537" mass="57606">MAPKLSLLWTKPEQNPINGKARSIPVLNPVDVHGRVFFFSWLGFLIAFWSWYAFPPLLTLTIKKDLHLSTNEVANSNISGLVATLLVRAVAGPLCDRFGPRKVFASLLLVGALPTALAGTIHNAAGLITLRFFIGILGGTFVPCQVWSMQFFDKNVVGTSNALIGGWGNSGGGITYFAMPAIFDSLVHSQHLGAHVAWRVAFIVPFILITSTAISMLLLCPDTPNGAWSTRHEAINARIRTQHNAGHVASAQVPALHKIPVSTTQDAKYLSEKKSAAPSESDDADVADREVGEAVIVDEYQHEIVQAPTFKEMLKVYTSPQTLALCAGYFNSFGAELAINSILGAYYLKNFPTLLQTGSGRWAAMFGLLNVVSRPLGGVIADVIYRATGGSLWGKKLWIHFVGCVAGIFAIIIGVLDPHHLPTMIGLVAGMAMFMEAGNGANFGLVPHVHPFANGVVSGLVGAVGNLGGGKSSAHSSSWLIVWALLLTMSKVIYAIAFRYHGTNYHQVFYIVGAISIGMNLAVAWIRPVPSKQIGGR</sequence>
<evidence type="ECO:0000313" key="10">
    <source>
        <dbReference type="EMBL" id="KAF2757862.1"/>
    </source>
</evidence>
<evidence type="ECO:0000259" key="9">
    <source>
        <dbReference type="PROSITE" id="PS50850"/>
    </source>
</evidence>
<evidence type="ECO:0000256" key="8">
    <source>
        <dbReference type="RuleBase" id="RU366033"/>
    </source>
</evidence>
<dbReference type="OrthoDB" id="434240at2759"/>
<dbReference type="GO" id="GO:0015113">
    <property type="term" value="F:nitrite transmembrane transporter activity"/>
    <property type="evidence" value="ECO:0007669"/>
    <property type="project" value="InterPro"/>
</dbReference>
<feature type="transmembrane region" description="Helical" evidence="8">
    <location>
        <begin position="397"/>
        <end position="416"/>
    </location>
</feature>
<accession>A0A6A6W4Q6</accession>
<dbReference type="GO" id="GO:0005886">
    <property type="term" value="C:plasma membrane"/>
    <property type="evidence" value="ECO:0007669"/>
    <property type="project" value="UniProtKB-SubCell"/>
</dbReference>
<dbReference type="EMBL" id="ML996572">
    <property type="protein sequence ID" value="KAF2757862.1"/>
    <property type="molecule type" value="Genomic_DNA"/>
</dbReference>
<dbReference type="InterPro" id="IPR044772">
    <property type="entry name" value="NO3_transporter"/>
</dbReference>
<keyword evidence="5 8" id="KW-1133">Transmembrane helix</keyword>
<proteinExistence type="inferred from homology"/>
<comment type="subcellular location">
    <subcellularLocation>
        <location evidence="8">Cell membrane</location>
        <topology evidence="8">Multi-pass membrane protein</topology>
    </subcellularLocation>
    <subcellularLocation>
        <location evidence="1">Membrane</location>
        <topology evidence="1">Multi-pass membrane protein</topology>
    </subcellularLocation>
</comment>
<evidence type="ECO:0000256" key="7">
    <source>
        <dbReference type="ARBA" id="ARBA00023136"/>
    </source>
</evidence>
<feature type="transmembrane region" description="Helical" evidence="8">
    <location>
        <begin position="161"/>
        <end position="183"/>
    </location>
</feature>
<keyword evidence="6 8" id="KW-0534">Nitrate assimilation</keyword>
<feature type="transmembrane region" description="Helical" evidence="8">
    <location>
        <begin position="508"/>
        <end position="526"/>
    </location>
</feature>
<evidence type="ECO:0000256" key="6">
    <source>
        <dbReference type="ARBA" id="ARBA00023063"/>
    </source>
</evidence>
<dbReference type="Gene3D" id="1.20.1250.20">
    <property type="entry name" value="MFS general substrate transporter like domains"/>
    <property type="match status" value="2"/>
</dbReference>
<gene>
    <name evidence="10" type="ORF">EJ05DRAFT_369199</name>
</gene>
<evidence type="ECO:0000256" key="1">
    <source>
        <dbReference type="ARBA" id="ARBA00004141"/>
    </source>
</evidence>
<dbReference type="NCBIfam" id="TIGR00886">
    <property type="entry name" value="2A0108"/>
    <property type="match status" value="1"/>
</dbReference>
<dbReference type="PROSITE" id="PS50850">
    <property type="entry name" value="MFS"/>
    <property type="match status" value="1"/>
</dbReference>